<evidence type="ECO:0000256" key="2">
    <source>
        <dbReference type="ARBA" id="ARBA00022833"/>
    </source>
</evidence>
<reference evidence="4 5" key="1">
    <citation type="submission" date="2022-10" db="EMBL/GenBank/DDBJ databases">
        <title>High-quality genome sequences of two octocoral-associated bacteria, Endozoicomonas euniceicola EF212 and Endozoicomonas gorgoniicola PS125.</title>
        <authorList>
            <person name="Chiou Y.-J."/>
            <person name="Chen Y.-H."/>
        </authorList>
    </citation>
    <scope>NUCLEOTIDE SEQUENCE [LARGE SCALE GENOMIC DNA]</scope>
    <source>
        <strain evidence="4 5">PS125</strain>
    </source>
</reference>
<accession>A0ABT3N0P1</accession>
<proteinExistence type="predicted"/>
<dbReference type="InterPro" id="IPR002125">
    <property type="entry name" value="CMP_dCMP_dom"/>
</dbReference>
<dbReference type="RefSeq" id="WP_262564978.1">
    <property type="nucleotide sequence ID" value="NZ_JAPFCC010000001.1"/>
</dbReference>
<dbReference type="PANTHER" id="PTHR11079:SF179">
    <property type="entry name" value="TRNA(ADENINE(34)) DEAMINASE, CHLOROPLASTIC"/>
    <property type="match status" value="1"/>
</dbReference>
<sequence>MSEHSHYISRTIELANHAMDKGNHPFGALLVHDDKVLLEAENTVISENDATRHAELNLVSHASHQLTPDVLKECTLYTSTEPCAMCAGAIYWAGIRRVVYGGSAEVLQQIAGPGIGLSGQEVFSTCHQPVEIIGPVADELSNEALLRHWPHPS</sequence>
<keyword evidence="5" id="KW-1185">Reference proteome</keyword>
<feature type="domain" description="CMP/dCMP-type deaminase" evidence="3">
    <location>
        <begin position="2"/>
        <end position="114"/>
    </location>
</feature>
<evidence type="ECO:0000313" key="5">
    <source>
        <dbReference type="Proteomes" id="UP001209854"/>
    </source>
</evidence>
<dbReference type="Gene3D" id="3.40.140.10">
    <property type="entry name" value="Cytidine Deaminase, domain 2"/>
    <property type="match status" value="1"/>
</dbReference>
<gene>
    <name evidence="4" type="ORF">NX722_21755</name>
</gene>
<dbReference type="EMBL" id="JAPFCC010000001">
    <property type="protein sequence ID" value="MCW7555203.1"/>
    <property type="molecule type" value="Genomic_DNA"/>
</dbReference>
<dbReference type="PROSITE" id="PS51747">
    <property type="entry name" value="CYT_DCMP_DEAMINASES_2"/>
    <property type="match status" value="1"/>
</dbReference>
<dbReference type="PROSITE" id="PS00903">
    <property type="entry name" value="CYT_DCMP_DEAMINASES_1"/>
    <property type="match status" value="1"/>
</dbReference>
<dbReference type="CDD" id="cd01285">
    <property type="entry name" value="nucleoside_deaminase"/>
    <property type="match status" value="1"/>
</dbReference>
<evidence type="ECO:0000313" key="4">
    <source>
        <dbReference type="EMBL" id="MCW7555203.1"/>
    </source>
</evidence>
<keyword evidence="2" id="KW-0862">Zinc</keyword>
<protein>
    <submittedName>
        <fullName evidence="4">Nucleoside deaminase</fullName>
    </submittedName>
</protein>
<organism evidence="4 5">
    <name type="scientific">Endozoicomonas gorgoniicola</name>
    <dbReference type="NCBI Taxonomy" id="1234144"/>
    <lineage>
        <taxon>Bacteria</taxon>
        <taxon>Pseudomonadati</taxon>
        <taxon>Pseudomonadota</taxon>
        <taxon>Gammaproteobacteria</taxon>
        <taxon>Oceanospirillales</taxon>
        <taxon>Endozoicomonadaceae</taxon>
        <taxon>Endozoicomonas</taxon>
    </lineage>
</organism>
<dbReference type="Pfam" id="PF00383">
    <property type="entry name" value="dCMP_cyt_deam_1"/>
    <property type="match status" value="1"/>
</dbReference>
<dbReference type="Proteomes" id="UP001209854">
    <property type="component" value="Unassembled WGS sequence"/>
</dbReference>
<dbReference type="InterPro" id="IPR016192">
    <property type="entry name" value="APOBEC/CMP_deaminase_Zn-bd"/>
</dbReference>
<comment type="caution">
    <text evidence="4">The sequence shown here is derived from an EMBL/GenBank/DDBJ whole genome shotgun (WGS) entry which is preliminary data.</text>
</comment>
<evidence type="ECO:0000256" key="1">
    <source>
        <dbReference type="ARBA" id="ARBA00022723"/>
    </source>
</evidence>
<name>A0ABT3N0P1_9GAMM</name>
<keyword evidence="1" id="KW-0479">Metal-binding</keyword>
<dbReference type="InterPro" id="IPR016193">
    <property type="entry name" value="Cytidine_deaminase-like"/>
</dbReference>
<evidence type="ECO:0000259" key="3">
    <source>
        <dbReference type="PROSITE" id="PS51747"/>
    </source>
</evidence>
<dbReference type="SUPFAM" id="SSF53927">
    <property type="entry name" value="Cytidine deaminase-like"/>
    <property type="match status" value="1"/>
</dbReference>
<dbReference type="PANTHER" id="PTHR11079">
    <property type="entry name" value="CYTOSINE DEAMINASE FAMILY MEMBER"/>
    <property type="match status" value="1"/>
</dbReference>